<dbReference type="Proteomes" id="UP000634229">
    <property type="component" value="Unassembled WGS sequence"/>
</dbReference>
<dbReference type="EMBL" id="JAERRF010000007">
    <property type="protein sequence ID" value="MBL1097777.1"/>
    <property type="molecule type" value="Genomic_DNA"/>
</dbReference>
<dbReference type="Pfam" id="PF00931">
    <property type="entry name" value="NB-ARC"/>
    <property type="match status" value="1"/>
</dbReference>
<proteinExistence type="predicted"/>
<dbReference type="SMART" id="SM00421">
    <property type="entry name" value="HTH_LUXR"/>
    <property type="match status" value="1"/>
</dbReference>
<dbReference type="PRINTS" id="PR00038">
    <property type="entry name" value="HTHLUXR"/>
</dbReference>
<dbReference type="Gene3D" id="3.40.50.300">
    <property type="entry name" value="P-loop containing nucleotide triphosphate hydrolases"/>
    <property type="match status" value="1"/>
</dbReference>
<name>A0ABS1NCU5_9ACTN</name>
<dbReference type="Pfam" id="PF00196">
    <property type="entry name" value="GerE"/>
    <property type="match status" value="1"/>
</dbReference>
<dbReference type="InterPro" id="IPR000792">
    <property type="entry name" value="Tscrpt_reg_LuxR_C"/>
</dbReference>
<gene>
    <name evidence="2" type="ORF">JK363_14070</name>
</gene>
<dbReference type="SUPFAM" id="SSF46894">
    <property type="entry name" value="C-terminal effector domain of the bipartite response regulators"/>
    <property type="match status" value="1"/>
</dbReference>
<comment type="caution">
    <text evidence="2">The sequence shown here is derived from an EMBL/GenBank/DDBJ whole genome shotgun (WGS) entry which is preliminary data.</text>
</comment>
<evidence type="ECO:0000259" key="1">
    <source>
        <dbReference type="PROSITE" id="PS50043"/>
    </source>
</evidence>
<dbReference type="InterPro" id="IPR002182">
    <property type="entry name" value="NB-ARC"/>
</dbReference>
<keyword evidence="3" id="KW-1185">Reference proteome</keyword>
<dbReference type="InterPro" id="IPR036388">
    <property type="entry name" value="WH-like_DNA-bd_sf"/>
</dbReference>
<organism evidence="2 3">
    <name type="scientific">Streptomyces coffeae</name>
    <dbReference type="NCBI Taxonomy" id="621382"/>
    <lineage>
        <taxon>Bacteria</taxon>
        <taxon>Bacillati</taxon>
        <taxon>Actinomycetota</taxon>
        <taxon>Actinomycetes</taxon>
        <taxon>Kitasatosporales</taxon>
        <taxon>Streptomycetaceae</taxon>
        <taxon>Streptomyces</taxon>
    </lineage>
</organism>
<evidence type="ECO:0000313" key="3">
    <source>
        <dbReference type="Proteomes" id="UP000634229"/>
    </source>
</evidence>
<dbReference type="CDD" id="cd06170">
    <property type="entry name" value="LuxR_C_like"/>
    <property type="match status" value="1"/>
</dbReference>
<dbReference type="InterPro" id="IPR016032">
    <property type="entry name" value="Sig_transdc_resp-reg_C-effctor"/>
</dbReference>
<dbReference type="Pfam" id="PF25872">
    <property type="entry name" value="HTH_77"/>
    <property type="match status" value="1"/>
</dbReference>
<feature type="domain" description="HTH luxR-type" evidence="1">
    <location>
        <begin position="594"/>
        <end position="659"/>
    </location>
</feature>
<dbReference type="SUPFAM" id="SSF52540">
    <property type="entry name" value="P-loop containing nucleoside triphosphate hydrolases"/>
    <property type="match status" value="1"/>
</dbReference>
<dbReference type="InterPro" id="IPR058852">
    <property type="entry name" value="HTH_77"/>
</dbReference>
<dbReference type="PROSITE" id="PS50043">
    <property type="entry name" value="HTH_LUXR_2"/>
    <property type="match status" value="1"/>
</dbReference>
<dbReference type="RefSeq" id="WP_201875201.1">
    <property type="nucleotide sequence ID" value="NZ_JAERRF010000007.1"/>
</dbReference>
<protein>
    <submittedName>
        <fullName evidence="2">LuxR family transcriptional regulator</fullName>
    </submittedName>
</protein>
<evidence type="ECO:0000313" key="2">
    <source>
        <dbReference type="EMBL" id="MBL1097777.1"/>
    </source>
</evidence>
<reference evidence="2 3" key="1">
    <citation type="submission" date="2021-01" db="EMBL/GenBank/DDBJ databases">
        <title>WGS of actinomycetes isolated from Thailand.</title>
        <authorList>
            <person name="Thawai C."/>
        </authorList>
    </citation>
    <scope>NUCLEOTIDE SEQUENCE [LARGE SCALE GENOMIC DNA]</scope>
    <source>
        <strain evidence="2 3">CA1R205</strain>
    </source>
</reference>
<dbReference type="PANTHER" id="PTHR47691">
    <property type="entry name" value="REGULATOR-RELATED"/>
    <property type="match status" value="1"/>
</dbReference>
<dbReference type="InterPro" id="IPR027417">
    <property type="entry name" value="P-loop_NTPase"/>
</dbReference>
<accession>A0ABS1NCU5</accession>
<dbReference type="PANTHER" id="PTHR47691:SF3">
    <property type="entry name" value="HTH-TYPE TRANSCRIPTIONAL REGULATOR RV0890C-RELATED"/>
    <property type="match status" value="1"/>
</dbReference>
<dbReference type="Gene3D" id="1.10.10.10">
    <property type="entry name" value="Winged helix-like DNA-binding domain superfamily/Winged helix DNA-binding domain"/>
    <property type="match status" value="1"/>
</dbReference>
<sequence>MTGAGGIGKTRLALRIAGEVRRSFPGGVWVVDLSAVGDGALLAQTVLAALGRDQRAGWPPQSVLAHHLADQRLLLVLDNCEHLLDECAALTRTLLAVAPGLRVLATSRQVLTVEGERLMTVPPLRSPYAGQPPSVEMTARYEAVQLFVDRASAVIGGFALNEDNHRVIAHICRRLDGIPLAIELAAARIRVLCPQQILDRLDDHFALLNRGSRAAPKRRQTLRAAIDWSYGLCTADEQQGWDRLSVFGGGFDLAAAEAICGQENHADGHVLELITGLVDKSILTREEHHDTARYRMLETIRQYGRAHLREEAEETALRRRHRDYLPARAGLQLLTSLWNYVLSTGNLEEQRPWLRQALALDHQPSPARAKALWIDGWLALLRGETTTGRGRPAECRALAEHLGSPEAVAHTVQSSGLLALFEDDLEAAASLLALAGSSQARAAAEDCLARCDAHDARWSRSYALWLLGLHHWLDGDSARAIPLLHDGLRLARTSRDLLSAAQCLEVLAWAAASEERWEPAATLLGAAQARWRSVGIAFPGLGRLMGYHTACEGRLRHALGDAAYATAVGAGEELSLSQAAAYALGRTQAATPPAEPAGPRLTRREQQVTALLARGLTDKEIAAKLVISPRTAQGHVHRILAKLGVSTRTQVATWAMAHLVQAP</sequence>